<comment type="caution">
    <text evidence="1">The sequence shown here is derived from an EMBL/GenBank/DDBJ whole genome shotgun (WGS) entry which is preliminary data.</text>
</comment>
<evidence type="ECO:0000313" key="2">
    <source>
        <dbReference type="Proteomes" id="UP000315295"/>
    </source>
</evidence>
<dbReference type="Proteomes" id="UP000315295">
    <property type="component" value="Unassembled WGS sequence"/>
</dbReference>
<dbReference type="AlphaFoldDB" id="A0A540NQD3"/>
<proteinExistence type="predicted"/>
<dbReference type="EMBL" id="VIEB01000015">
    <property type="protein sequence ID" value="TQE12823.1"/>
    <property type="molecule type" value="Genomic_DNA"/>
</dbReference>
<evidence type="ECO:0000313" key="1">
    <source>
        <dbReference type="EMBL" id="TQE12823.1"/>
    </source>
</evidence>
<protein>
    <submittedName>
        <fullName evidence="1">Uncharacterized protein</fullName>
    </submittedName>
</protein>
<reference evidence="1 2" key="1">
    <citation type="journal article" date="2019" name="G3 (Bethesda)">
        <title>Sequencing of a Wild Apple (Malus baccata) Genome Unravels the Differences Between Cultivated and Wild Apple Species Regarding Disease Resistance and Cold Tolerance.</title>
        <authorList>
            <person name="Chen X."/>
        </authorList>
    </citation>
    <scope>NUCLEOTIDE SEQUENCE [LARGE SCALE GENOMIC DNA]</scope>
    <source>
        <strain evidence="2">cv. Shandingzi</strain>
        <tissue evidence="1">Leaves</tissue>
    </source>
</reference>
<sequence>MRKQSCWGSGSRDSESGVSSIFEKVVMLGVWLSRFGGRCLFDFGASNLVGSVFSNVSKCGACSLVYLATKHRG</sequence>
<accession>A0A540NQD3</accession>
<gene>
    <name evidence="1" type="ORF">C1H46_001469</name>
</gene>
<organism evidence="1 2">
    <name type="scientific">Malus baccata</name>
    <name type="common">Siberian crab apple</name>
    <name type="synonym">Pyrus baccata</name>
    <dbReference type="NCBI Taxonomy" id="106549"/>
    <lineage>
        <taxon>Eukaryota</taxon>
        <taxon>Viridiplantae</taxon>
        <taxon>Streptophyta</taxon>
        <taxon>Embryophyta</taxon>
        <taxon>Tracheophyta</taxon>
        <taxon>Spermatophyta</taxon>
        <taxon>Magnoliopsida</taxon>
        <taxon>eudicotyledons</taxon>
        <taxon>Gunneridae</taxon>
        <taxon>Pentapetalae</taxon>
        <taxon>rosids</taxon>
        <taxon>fabids</taxon>
        <taxon>Rosales</taxon>
        <taxon>Rosaceae</taxon>
        <taxon>Amygdaloideae</taxon>
        <taxon>Maleae</taxon>
        <taxon>Malus</taxon>
    </lineage>
</organism>
<name>A0A540NQD3_MALBA</name>
<keyword evidence="2" id="KW-1185">Reference proteome</keyword>